<dbReference type="PANTHER" id="PTHR43849">
    <property type="entry name" value="BLL3936 PROTEIN"/>
    <property type="match status" value="1"/>
</dbReference>
<reference evidence="3" key="1">
    <citation type="submission" date="2016-04" db="EMBL/GenBank/DDBJ databases">
        <authorList>
            <person name="Evans L.H."/>
            <person name="Alamgir A."/>
            <person name="Owens N."/>
            <person name="Weber N.D."/>
            <person name="Virtaneva K."/>
            <person name="Barbian K."/>
            <person name="Babar A."/>
            <person name="Rosenke K."/>
        </authorList>
    </citation>
    <scope>NUCLEOTIDE SEQUENCE</scope>
    <source>
        <strain evidence="3">86</strain>
    </source>
</reference>
<dbReference type="EMBL" id="FLUQ01000002">
    <property type="protein sequence ID" value="SBW03219.1"/>
    <property type="molecule type" value="Genomic_DNA"/>
</dbReference>
<feature type="transmembrane region" description="Helical" evidence="1">
    <location>
        <begin position="419"/>
        <end position="449"/>
    </location>
</feature>
<keyword evidence="1" id="KW-1133">Transmembrane helix</keyword>
<feature type="transmembrane region" description="Helical" evidence="1">
    <location>
        <begin position="569"/>
        <end position="592"/>
    </location>
</feature>
<feature type="transmembrane region" description="Helical" evidence="1">
    <location>
        <begin position="33"/>
        <end position="51"/>
    </location>
</feature>
<feature type="transmembrane region" description="Helical" evidence="1">
    <location>
        <begin position="90"/>
        <end position="109"/>
    </location>
</feature>
<feature type="domain" description="TRAP C4-dicarboxylate transport system permease DctM subunit" evidence="2">
    <location>
        <begin position="132"/>
        <end position="568"/>
    </location>
</feature>
<feature type="transmembrane region" description="Helical" evidence="1">
    <location>
        <begin position="63"/>
        <end position="78"/>
    </location>
</feature>
<dbReference type="PANTHER" id="PTHR43849:SF2">
    <property type="entry name" value="BLL3936 PROTEIN"/>
    <property type="match status" value="1"/>
</dbReference>
<keyword evidence="1" id="KW-0472">Membrane</keyword>
<sequence>MPDSLFATTLPGRHTPLPDTVPGQLPARSKTRAALILTLSAVIFSFHMYTAMRGLFSADVQRAVHWSLMAALLFVISTPPENPAGKKLALAWDILCVIAIAAACVYLTAFWDNVSRVNPPSAAELFFGAALILATLEAARRTSGIFLPLTAAVFLAYALVGPYMPGLLKHKGYSLSRLVSYLYSTSSGIYGIPLGVSATYIVLFVFFGTFLNASGAGRLLMECSLALTGRFVGGAAKTAVVASALMGTMSGSPIANAVTTGPITIPLMRESGFSTNVACAVEAVSSTGGMIMPPVMGAAAFLIMEYLNLDYATLMKAAFLPALVFFISIYFTIDFYARKHKIGASARRETHALTTLRQTWHLLVPIVCLIVLLMLRYSPMKSVVWSLIVLFAVSWLRRETRLTPARCLTAITEGAKNSVAVAAACATSGIILGAISLTGVGTAVSSAIFAKFSNFLPGALLASMVVSLILGMGMPATAVYLILATLAAPSLVQLGVHPLAAHMFVFYFGIISTITPPVALTAYAAAAVGGGAPLRVGTKAFVLGIAAYCIPFVLVYAPEMMLIGSIPAALLRFAISIAAVYAVALATVGFLVKKMAPGCRALAALAGLLLITPNLTTDFLGFGLLVLVHVMHYLRRDVCCTEGEEKPS</sequence>
<feature type="transmembrane region" description="Helical" evidence="1">
    <location>
        <begin position="504"/>
        <end position="528"/>
    </location>
</feature>
<feature type="transmembrane region" description="Helical" evidence="1">
    <location>
        <begin position="455"/>
        <end position="483"/>
    </location>
</feature>
<dbReference type="NCBIfam" id="TIGR02123">
    <property type="entry name" value="TRAP_fused"/>
    <property type="match status" value="1"/>
</dbReference>
<feature type="transmembrane region" description="Helical" evidence="1">
    <location>
        <begin position="358"/>
        <end position="377"/>
    </location>
</feature>
<organism evidence="3">
    <name type="scientific">uncultured delta proteobacterium</name>
    <dbReference type="NCBI Taxonomy" id="34034"/>
    <lineage>
        <taxon>Bacteria</taxon>
        <taxon>Deltaproteobacteria</taxon>
        <taxon>environmental samples</taxon>
    </lineage>
</organism>
<dbReference type="InterPro" id="IPR010656">
    <property type="entry name" value="DctM"/>
</dbReference>
<feature type="transmembrane region" description="Helical" evidence="1">
    <location>
        <begin position="146"/>
        <end position="168"/>
    </location>
</feature>
<feature type="transmembrane region" description="Helical" evidence="1">
    <location>
        <begin position="318"/>
        <end position="337"/>
    </location>
</feature>
<evidence type="ECO:0000259" key="2">
    <source>
        <dbReference type="Pfam" id="PF06808"/>
    </source>
</evidence>
<dbReference type="InterPro" id="IPR011853">
    <property type="entry name" value="TRAP_DctM-Dct_fused"/>
</dbReference>
<name>A0A212JUT8_9DELT</name>
<evidence type="ECO:0000256" key="1">
    <source>
        <dbReference type="SAM" id="Phobius"/>
    </source>
</evidence>
<accession>A0A212JUT8</accession>
<gene>
    <name evidence="3" type="ORF">KL86DPRO_20106</name>
</gene>
<protein>
    <submittedName>
        <fullName evidence="3">TRAP transporter, 4TM/12TM fusion protein</fullName>
    </submittedName>
</protein>
<dbReference type="Pfam" id="PF06808">
    <property type="entry name" value="DctM"/>
    <property type="match status" value="1"/>
</dbReference>
<feature type="transmembrane region" description="Helical" evidence="1">
    <location>
        <begin position="604"/>
        <end position="628"/>
    </location>
</feature>
<dbReference type="AlphaFoldDB" id="A0A212JUT8"/>
<feature type="transmembrane region" description="Helical" evidence="1">
    <location>
        <begin position="188"/>
        <end position="211"/>
    </location>
</feature>
<feature type="transmembrane region" description="Helical" evidence="1">
    <location>
        <begin position="277"/>
        <end position="303"/>
    </location>
</feature>
<feature type="transmembrane region" description="Helical" evidence="1">
    <location>
        <begin position="540"/>
        <end position="557"/>
    </location>
</feature>
<evidence type="ECO:0000313" key="3">
    <source>
        <dbReference type="EMBL" id="SBW03219.1"/>
    </source>
</evidence>
<keyword evidence="1" id="KW-0812">Transmembrane</keyword>
<feature type="transmembrane region" description="Helical" evidence="1">
    <location>
        <begin position="383"/>
        <end position="398"/>
    </location>
</feature>
<proteinExistence type="predicted"/>